<gene>
    <name evidence="3" type="ORF">BG53_13885</name>
</gene>
<proteinExistence type="predicted"/>
<dbReference type="InterPro" id="IPR036779">
    <property type="entry name" value="LysM_dom_sf"/>
</dbReference>
<comment type="caution">
    <text evidence="3">The sequence shown here is derived from an EMBL/GenBank/DDBJ whole genome shotgun (WGS) entry which is preliminary data.</text>
</comment>
<dbReference type="SMART" id="SM00257">
    <property type="entry name" value="LysM"/>
    <property type="match status" value="1"/>
</dbReference>
<dbReference type="CDD" id="cd00118">
    <property type="entry name" value="LysM"/>
    <property type="match status" value="1"/>
</dbReference>
<dbReference type="EMBL" id="JFHU01000069">
    <property type="protein sequence ID" value="EXX90205.1"/>
    <property type="molecule type" value="Genomic_DNA"/>
</dbReference>
<dbReference type="InterPro" id="IPR018392">
    <property type="entry name" value="LysM"/>
</dbReference>
<evidence type="ECO:0000256" key="1">
    <source>
        <dbReference type="SAM" id="SignalP"/>
    </source>
</evidence>
<dbReference type="Pfam" id="PF01476">
    <property type="entry name" value="LysM"/>
    <property type="match status" value="1"/>
</dbReference>
<evidence type="ECO:0000313" key="4">
    <source>
        <dbReference type="Proteomes" id="UP000053750"/>
    </source>
</evidence>
<sequence length="90" mass="9482">MRLIAAGLFFLILFTGFAIVQSGASGTKAEAAAKGERTIIVSSGDTLWEIARSVQPEGDDVRKTVYMIKKRNGLSGSALQAGQSLIVPAK</sequence>
<dbReference type="RefSeq" id="WP_036579639.1">
    <property type="nucleotide sequence ID" value="NZ_KK082127.1"/>
</dbReference>
<dbReference type="Proteomes" id="UP000053750">
    <property type="component" value="Unassembled WGS sequence"/>
</dbReference>
<feature type="signal peptide" evidence="1">
    <location>
        <begin position="1"/>
        <end position="20"/>
    </location>
</feature>
<feature type="domain" description="LysM" evidence="2">
    <location>
        <begin position="37"/>
        <end position="87"/>
    </location>
</feature>
<dbReference type="Gene3D" id="3.10.350.10">
    <property type="entry name" value="LysM domain"/>
    <property type="match status" value="1"/>
</dbReference>
<accession>A0A9W5W891</accession>
<dbReference type="SUPFAM" id="SSF54106">
    <property type="entry name" value="LysM domain"/>
    <property type="match status" value="1"/>
</dbReference>
<name>A0A9W5W891_9BACL</name>
<keyword evidence="4" id="KW-1185">Reference proteome</keyword>
<organism evidence="3 4">
    <name type="scientific">Paenibacillus darwinianus</name>
    <dbReference type="NCBI Taxonomy" id="1380763"/>
    <lineage>
        <taxon>Bacteria</taxon>
        <taxon>Bacillati</taxon>
        <taxon>Bacillota</taxon>
        <taxon>Bacilli</taxon>
        <taxon>Bacillales</taxon>
        <taxon>Paenibacillaceae</taxon>
        <taxon>Paenibacillus</taxon>
    </lineage>
</organism>
<protein>
    <submittedName>
        <fullName evidence="3">LexA family transcriptional regulator</fullName>
    </submittedName>
</protein>
<reference evidence="3 4" key="1">
    <citation type="submission" date="2014-02" db="EMBL/GenBank/DDBJ databases">
        <title>Genome sequence of Paenibacillus darwinianus reveals adaptive mechanisms for survival in Antarctic soils.</title>
        <authorList>
            <person name="Dsouza M."/>
            <person name="Taylor M.W."/>
            <person name="Turner S.J."/>
            <person name="Aislabie J."/>
        </authorList>
    </citation>
    <scope>NUCLEOTIDE SEQUENCE [LARGE SCALE GENOMIC DNA]</scope>
    <source>
        <strain evidence="3 4">CE1</strain>
    </source>
</reference>
<evidence type="ECO:0000313" key="3">
    <source>
        <dbReference type="EMBL" id="EXX90205.1"/>
    </source>
</evidence>
<keyword evidence="1" id="KW-0732">Signal</keyword>
<dbReference type="AlphaFoldDB" id="A0A9W5W891"/>
<evidence type="ECO:0000259" key="2">
    <source>
        <dbReference type="PROSITE" id="PS51782"/>
    </source>
</evidence>
<dbReference type="PROSITE" id="PS51782">
    <property type="entry name" value="LYSM"/>
    <property type="match status" value="1"/>
</dbReference>
<feature type="chain" id="PRO_5040839250" evidence="1">
    <location>
        <begin position="21"/>
        <end position="90"/>
    </location>
</feature>